<keyword evidence="1" id="KW-0812">Transmembrane</keyword>
<dbReference type="AlphaFoldDB" id="A0A975ENL6"/>
<reference evidence="3" key="1">
    <citation type="submission" date="2020-07" db="EMBL/GenBank/DDBJ databases">
        <title>Genome sequences of bacteria associated with the marine, planktonic diatom Thalassiosira profunda strain ECT2AJA-044.</title>
        <authorList>
            <person name="Gargas C.B."/>
            <person name="Roberts W.R."/>
            <person name="Alverson A.J."/>
        </authorList>
    </citation>
    <scope>NUCLEOTIDE SEQUENCE</scope>
    <source>
        <strain evidence="3">ECT2AJA-044</strain>
    </source>
</reference>
<dbReference type="EMBL" id="CP060010">
    <property type="protein sequence ID" value="QTN35343.1"/>
    <property type="molecule type" value="Genomic_DNA"/>
</dbReference>
<sequence length="224" mass="23271">MSDTDSFIDEVTEEVRRDALFAQFRRYGWIAVVAVVAIVGGATWNEYNKSQTASAAQATGDALLFALGTPEASEQAAALQIADLQSSDAEIVRQLLLSAAQLDAGDAEAAAATLNAAATTDVDAVYKDLAAFKAVLAQSDTLSAQDRRIAFEALSAPGRPMALFASEQIALLEIEAGNTEAAITRLQTISLDAGASAGLRQRASQLIVALGGEPEDLPAGTEGQ</sequence>
<proteinExistence type="predicted"/>
<keyword evidence="1" id="KW-0472">Membrane</keyword>
<feature type="domain" description="Ancillary SecYEG translocon subunit/Cell division coordinator CpoB TPR" evidence="2">
    <location>
        <begin position="29"/>
        <end position="133"/>
    </location>
</feature>
<dbReference type="KEGG" id="cact:HZ995_12755"/>
<organism evidence="3 4">
    <name type="scientific">Cognatishimia activa</name>
    <dbReference type="NCBI Taxonomy" id="1715691"/>
    <lineage>
        <taxon>Bacteria</taxon>
        <taxon>Pseudomonadati</taxon>
        <taxon>Pseudomonadota</taxon>
        <taxon>Alphaproteobacteria</taxon>
        <taxon>Rhodobacterales</taxon>
        <taxon>Paracoccaceae</taxon>
        <taxon>Cognatishimia</taxon>
    </lineage>
</organism>
<dbReference type="Pfam" id="PF09976">
    <property type="entry name" value="TPR_21"/>
    <property type="match status" value="1"/>
</dbReference>
<name>A0A975ENL6_9RHOB</name>
<gene>
    <name evidence="3" type="ORF">HZ995_12755</name>
</gene>
<feature type="transmembrane region" description="Helical" evidence="1">
    <location>
        <begin position="26"/>
        <end position="44"/>
    </location>
</feature>
<evidence type="ECO:0000313" key="4">
    <source>
        <dbReference type="Proteomes" id="UP000665026"/>
    </source>
</evidence>
<accession>A0A975ENL6</accession>
<dbReference type="Proteomes" id="UP000665026">
    <property type="component" value="Chromosome"/>
</dbReference>
<evidence type="ECO:0000256" key="1">
    <source>
        <dbReference type="SAM" id="Phobius"/>
    </source>
</evidence>
<evidence type="ECO:0000313" key="3">
    <source>
        <dbReference type="EMBL" id="QTN35343.1"/>
    </source>
</evidence>
<dbReference type="InterPro" id="IPR018704">
    <property type="entry name" value="SecYEG/CpoB_TPR"/>
</dbReference>
<protein>
    <submittedName>
        <fullName evidence="3">Tetratricopeptide repeat protein</fullName>
    </submittedName>
</protein>
<dbReference type="RefSeq" id="WP_209356028.1">
    <property type="nucleotide sequence ID" value="NZ_CP060010.1"/>
</dbReference>
<evidence type="ECO:0000259" key="2">
    <source>
        <dbReference type="Pfam" id="PF09976"/>
    </source>
</evidence>
<keyword evidence="1" id="KW-1133">Transmembrane helix</keyword>